<dbReference type="InterPro" id="IPR050708">
    <property type="entry name" value="T6SS_VgrG/RHS"/>
</dbReference>
<protein>
    <submittedName>
        <fullName evidence="2">Uncharacterized protein</fullName>
    </submittedName>
</protein>
<evidence type="ECO:0000256" key="1">
    <source>
        <dbReference type="SAM" id="MobiDB-lite"/>
    </source>
</evidence>
<proteinExistence type="predicted"/>
<accession>A0A1G2LNW8</accession>
<dbReference type="EMBL" id="MHQY01000030">
    <property type="protein sequence ID" value="OHA13320.1"/>
    <property type="molecule type" value="Genomic_DNA"/>
</dbReference>
<dbReference type="InterPro" id="IPR022385">
    <property type="entry name" value="Rhs_assc_core"/>
</dbReference>
<feature type="compositionally biased region" description="Polar residues" evidence="1">
    <location>
        <begin position="513"/>
        <end position="537"/>
    </location>
</feature>
<evidence type="ECO:0000313" key="3">
    <source>
        <dbReference type="Proteomes" id="UP000177171"/>
    </source>
</evidence>
<dbReference type="PANTHER" id="PTHR32305:SF17">
    <property type="entry name" value="TRNA NUCLEASE WAPA"/>
    <property type="match status" value="1"/>
</dbReference>
<reference evidence="2 3" key="1">
    <citation type="journal article" date="2016" name="Nat. Commun.">
        <title>Thousands of microbial genomes shed light on interconnected biogeochemical processes in an aquifer system.</title>
        <authorList>
            <person name="Anantharaman K."/>
            <person name="Brown C.T."/>
            <person name="Hug L.A."/>
            <person name="Sharon I."/>
            <person name="Castelle C.J."/>
            <person name="Probst A.J."/>
            <person name="Thomas B.C."/>
            <person name="Singh A."/>
            <person name="Wilkins M.J."/>
            <person name="Karaoz U."/>
            <person name="Brodie E.L."/>
            <person name="Williams K.H."/>
            <person name="Hubbard S.S."/>
            <person name="Banfield J.F."/>
        </authorList>
    </citation>
    <scope>NUCLEOTIDE SEQUENCE [LARGE SCALE GENOMIC DNA]</scope>
</reference>
<feature type="compositionally biased region" description="Gly residues" evidence="1">
    <location>
        <begin position="539"/>
        <end position="549"/>
    </location>
</feature>
<comment type="caution">
    <text evidence="2">The sequence shown here is derived from an EMBL/GenBank/DDBJ whole genome shotgun (WGS) entry which is preliminary data.</text>
</comment>
<dbReference type="AlphaFoldDB" id="A0A1G2LNW8"/>
<feature type="region of interest" description="Disordered" evidence="1">
    <location>
        <begin position="509"/>
        <end position="554"/>
    </location>
</feature>
<organism evidence="2 3">
    <name type="scientific">Candidatus Sungbacteria bacterium RIFCSPLOWO2_12_FULL_41_11</name>
    <dbReference type="NCBI Taxonomy" id="1802286"/>
    <lineage>
        <taxon>Bacteria</taxon>
        <taxon>Candidatus Sungiibacteriota</taxon>
    </lineage>
</organism>
<evidence type="ECO:0000313" key="2">
    <source>
        <dbReference type="EMBL" id="OHA13320.1"/>
    </source>
</evidence>
<dbReference type="Proteomes" id="UP000177171">
    <property type="component" value="Unassembled WGS sequence"/>
</dbReference>
<name>A0A1G2LNW8_9BACT</name>
<gene>
    <name evidence="2" type="ORF">A3G49_00730</name>
</gene>
<dbReference type="Gene3D" id="2.180.10.10">
    <property type="entry name" value="RHS repeat-associated core"/>
    <property type="match status" value="1"/>
</dbReference>
<dbReference type="PANTHER" id="PTHR32305">
    <property type="match status" value="1"/>
</dbReference>
<dbReference type="NCBIfam" id="TIGR03696">
    <property type="entry name" value="Rhs_assc_core"/>
    <property type="match status" value="1"/>
</dbReference>
<sequence length="588" mass="63734">MLFFFITSPLEDVFAFNQSHCSCRSLPAIEASASDEIIIPIYFFADEYGGILGISPVTDDLFVWAYSYSSETSETIQALNYAYDSVGNITKIEDYSSTTAKIVNFGYDALYRLSTASTTNASTSPNYLQTWGYNAIGNISTTSAIGDYQYDGHTGTNYANPHAATSIGSMTLNYDRNGNLGTTTQGTTQWLYNWDYKNQLTQAASGTATTTYGYDHNGSRVRMAVNGLATTTYPTKNYNVQGATTTKHIYAGGELIAEVIGNGNSTSTYIVHTDHLGGTHVMTNASGTAVATYDYYPYGDQRISSGSVSEQRRFIGEQYDSGLNLSYLNARYYTGTRGNFLSEDPTFLSLSAKDTQLLSDPQQLNSYSYGRDNPITQKDPTGRALWDLGLSVSGGNYPVALNTGFLIEPGVGYRPYFYFSAGYSYGASAKYDSDGSLNQSQPTGEYKVQRQYAFVPGIGRYGSTQADQNISDPFDLSKNREESGGWAFGLELGASYGVGKEGEIRYSEKYKNAQPQSSGAQPNLYNSANASGQTSSRGGVVGQTPGYGFGPTTQSRLQTTLQSLGSTLTQLQAALLTYAYSLAPTSKK</sequence>